<dbReference type="InterPro" id="IPR029056">
    <property type="entry name" value="Ribokinase-like"/>
</dbReference>
<accession>A0A285PIH1</accession>
<dbReference type="RefSeq" id="WP_097153991.1">
    <property type="nucleotide sequence ID" value="NZ_OBEL01000002.1"/>
</dbReference>
<dbReference type="PANTHER" id="PTHR10534:SF2">
    <property type="entry name" value="PYRIDOXAL KINASE"/>
    <property type="match status" value="1"/>
</dbReference>
<evidence type="ECO:0000259" key="6">
    <source>
        <dbReference type="Pfam" id="PF08543"/>
    </source>
</evidence>
<evidence type="ECO:0000256" key="5">
    <source>
        <dbReference type="ARBA" id="ARBA00022840"/>
    </source>
</evidence>
<gene>
    <name evidence="7" type="ORF">SAMN06265368_2751</name>
</gene>
<evidence type="ECO:0000256" key="4">
    <source>
        <dbReference type="ARBA" id="ARBA00022777"/>
    </source>
</evidence>
<evidence type="ECO:0000313" key="7">
    <source>
        <dbReference type="EMBL" id="SNZ19661.1"/>
    </source>
</evidence>
<dbReference type="SUPFAM" id="SSF53613">
    <property type="entry name" value="Ribokinase-like"/>
    <property type="match status" value="1"/>
</dbReference>
<dbReference type="GO" id="GO:0005524">
    <property type="term" value="F:ATP binding"/>
    <property type="evidence" value="ECO:0007669"/>
    <property type="project" value="UniProtKB-KW"/>
</dbReference>
<dbReference type="PANTHER" id="PTHR10534">
    <property type="entry name" value="PYRIDOXAL KINASE"/>
    <property type="match status" value="1"/>
</dbReference>
<dbReference type="NCBIfam" id="TIGR00687">
    <property type="entry name" value="pyridox_kin"/>
    <property type="match status" value="1"/>
</dbReference>
<dbReference type="EC" id="2.7.1.35" evidence="1"/>
<keyword evidence="3" id="KW-0547">Nucleotide-binding</keyword>
<keyword evidence="2" id="KW-0808">Transferase</keyword>
<reference evidence="7 8" key="1">
    <citation type="submission" date="2017-09" db="EMBL/GenBank/DDBJ databases">
        <authorList>
            <person name="Ehlers B."/>
            <person name="Leendertz F.H."/>
        </authorList>
    </citation>
    <scope>NUCLEOTIDE SEQUENCE [LARGE SCALE GENOMIC DNA]</scope>
    <source>
        <strain evidence="7 8">DSM 18289</strain>
    </source>
</reference>
<dbReference type="Pfam" id="PF08543">
    <property type="entry name" value="Phos_pyr_kin"/>
    <property type="match status" value="1"/>
</dbReference>
<protein>
    <recommendedName>
        <fullName evidence="1">pyridoxal kinase</fullName>
        <ecNumber evidence="1">2.7.1.35</ecNumber>
    </recommendedName>
</protein>
<dbReference type="OrthoDB" id="9800808at2"/>
<keyword evidence="4 7" id="KW-0418">Kinase</keyword>
<evidence type="ECO:0000256" key="1">
    <source>
        <dbReference type="ARBA" id="ARBA00012104"/>
    </source>
</evidence>
<feature type="domain" description="Pyridoxamine kinase/Phosphomethylpyrimidine kinase" evidence="6">
    <location>
        <begin position="88"/>
        <end position="258"/>
    </location>
</feature>
<keyword evidence="5" id="KW-0067">ATP-binding</keyword>
<dbReference type="Proteomes" id="UP000219439">
    <property type="component" value="Unassembled WGS sequence"/>
</dbReference>
<evidence type="ECO:0000313" key="8">
    <source>
        <dbReference type="Proteomes" id="UP000219439"/>
    </source>
</evidence>
<proteinExistence type="predicted"/>
<dbReference type="GO" id="GO:0009443">
    <property type="term" value="P:pyridoxal 5'-phosphate salvage"/>
    <property type="evidence" value="ECO:0007669"/>
    <property type="project" value="InterPro"/>
</dbReference>
<organism evidence="7 8">
    <name type="scientific">Cohaesibacter gelatinilyticus</name>
    <dbReference type="NCBI Taxonomy" id="372072"/>
    <lineage>
        <taxon>Bacteria</taxon>
        <taxon>Pseudomonadati</taxon>
        <taxon>Pseudomonadota</taxon>
        <taxon>Alphaproteobacteria</taxon>
        <taxon>Hyphomicrobiales</taxon>
        <taxon>Cohaesibacteraceae</taxon>
    </lineage>
</organism>
<dbReference type="CDD" id="cd01173">
    <property type="entry name" value="pyridoxal_pyridoxamine_kinase"/>
    <property type="match status" value="1"/>
</dbReference>
<evidence type="ECO:0000256" key="3">
    <source>
        <dbReference type="ARBA" id="ARBA00022741"/>
    </source>
</evidence>
<dbReference type="InterPro" id="IPR013749">
    <property type="entry name" value="PM/HMP-P_kinase-1"/>
</dbReference>
<keyword evidence="8" id="KW-1185">Reference proteome</keyword>
<dbReference type="GO" id="GO:0008478">
    <property type="term" value="F:pyridoxal kinase activity"/>
    <property type="evidence" value="ECO:0007669"/>
    <property type="project" value="UniProtKB-EC"/>
</dbReference>
<dbReference type="InterPro" id="IPR004625">
    <property type="entry name" value="PyrdxlKinase"/>
</dbReference>
<dbReference type="EMBL" id="OBEL01000002">
    <property type="protein sequence ID" value="SNZ19661.1"/>
    <property type="molecule type" value="Genomic_DNA"/>
</dbReference>
<sequence length="280" mass="30045">MQTADRAQRPLVISIQSQVCLGHVGNSAAARPMRALGIDLIEVPTALLSNHPHYATMRGDLLPPVWLEDLLLGLQERGLLQRASMVLSGFLGSPQSARIVTRFVERAKQINPDLYYACDPVMGDSDLGFFAPEELQTIFRDDLLPLTDCLLPNAFELEALSGIAISDAEAVQAAREKLSVPAILASSVPVPDNEELIASIYADSEGSVHASNQRMDVRPAGTGDLLAGLFIGRLAMGAGPITALSKAVQGVAVALKHTDSEQWAEMPIDAYLDEIIAPRD</sequence>
<evidence type="ECO:0000256" key="2">
    <source>
        <dbReference type="ARBA" id="ARBA00022679"/>
    </source>
</evidence>
<dbReference type="AlphaFoldDB" id="A0A285PIH1"/>
<dbReference type="Gene3D" id="3.40.1190.20">
    <property type="match status" value="1"/>
</dbReference>
<dbReference type="GO" id="GO:0005829">
    <property type="term" value="C:cytosol"/>
    <property type="evidence" value="ECO:0007669"/>
    <property type="project" value="TreeGrafter"/>
</dbReference>
<name>A0A285PIH1_9HYPH</name>